<dbReference type="GO" id="GO:0000176">
    <property type="term" value="C:nuclear exosome (RNase complex)"/>
    <property type="evidence" value="ECO:0007669"/>
    <property type="project" value="TreeGrafter"/>
</dbReference>
<gene>
    <name evidence="7" type="ORF">AMATHDRAFT_138653</name>
</gene>
<evidence type="ECO:0000256" key="5">
    <source>
        <dbReference type="ARBA" id="ARBA00023242"/>
    </source>
</evidence>
<dbReference type="Gene3D" id="3.30.230.70">
    <property type="entry name" value="GHMP Kinase, N-terminal domain"/>
    <property type="match status" value="1"/>
</dbReference>
<dbReference type="GO" id="GO:0006364">
    <property type="term" value="P:rRNA processing"/>
    <property type="evidence" value="ECO:0007669"/>
    <property type="project" value="UniProtKB-KW"/>
</dbReference>
<evidence type="ECO:0000259" key="6">
    <source>
        <dbReference type="Pfam" id="PF01138"/>
    </source>
</evidence>
<dbReference type="EMBL" id="KZ301976">
    <property type="protein sequence ID" value="PFH52973.1"/>
    <property type="molecule type" value="Genomic_DNA"/>
</dbReference>
<dbReference type="InterPro" id="IPR020568">
    <property type="entry name" value="Ribosomal_Su5_D2-typ_SF"/>
</dbReference>
<accession>A0A2A9NYL2</accession>
<comment type="similarity">
    <text evidence="2">Belongs to the RNase PH family.</text>
</comment>
<dbReference type="PANTHER" id="PTHR11953:SF1">
    <property type="entry name" value="EXOSOME COMPLEX COMPONENT RRP46"/>
    <property type="match status" value="1"/>
</dbReference>
<dbReference type="GO" id="GO:0016075">
    <property type="term" value="P:rRNA catabolic process"/>
    <property type="evidence" value="ECO:0007669"/>
    <property type="project" value="TreeGrafter"/>
</dbReference>
<evidence type="ECO:0000256" key="2">
    <source>
        <dbReference type="ARBA" id="ARBA00006678"/>
    </source>
</evidence>
<name>A0A2A9NYL2_9AGAR</name>
<keyword evidence="8" id="KW-1185">Reference proteome</keyword>
<comment type="subcellular location">
    <subcellularLocation>
        <location evidence="1">Nucleus</location>
    </subcellularLocation>
</comment>
<proteinExistence type="inferred from homology"/>
<evidence type="ECO:0000313" key="8">
    <source>
        <dbReference type="Proteomes" id="UP000242287"/>
    </source>
</evidence>
<dbReference type="GO" id="GO:0034475">
    <property type="term" value="P:U4 snRNA 3'-end processing"/>
    <property type="evidence" value="ECO:0007669"/>
    <property type="project" value="TreeGrafter"/>
</dbReference>
<reference evidence="7 8" key="1">
    <citation type="submission" date="2014-02" db="EMBL/GenBank/DDBJ databases">
        <title>Transposable element dynamics among asymbiotic and ectomycorrhizal Amanita fungi.</title>
        <authorList>
            <consortium name="DOE Joint Genome Institute"/>
            <person name="Hess J."/>
            <person name="Skrede I."/>
            <person name="Wolfe B."/>
            <person name="LaButti K."/>
            <person name="Ohm R.A."/>
            <person name="Grigoriev I.V."/>
            <person name="Pringle A."/>
        </authorList>
    </citation>
    <scope>NUCLEOTIDE SEQUENCE [LARGE SCALE GENOMIC DNA]</scope>
    <source>
        <strain evidence="7 8">SKay4041</strain>
    </source>
</reference>
<dbReference type="GO" id="GO:0071051">
    <property type="term" value="P:poly(A)-dependent snoRNA 3'-end processing"/>
    <property type="evidence" value="ECO:0007669"/>
    <property type="project" value="TreeGrafter"/>
</dbReference>
<dbReference type="InterPro" id="IPR050080">
    <property type="entry name" value="RNase_PH"/>
</dbReference>
<dbReference type="InterPro" id="IPR036345">
    <property type="entry name" value="ExoRNase_PH_dom2_sf"/>
</dbReference>
<evidence type="ECO:0000256" key="3">
    <source>
        <dbReference type="ARBA" id="ARBA00022552"/>
    </source>
</evidence>
<dbReference type="OrthoDB" id="27298at2759"/>
<dbReference type="Proteomes" id="UP000242287">
    <property type="component" value="Unassembled WGS sequence"/>
</dbReference>
<dbReference type="GO" id="GO:0005730">
    <property type="term" value="C:nucleolus"/>
    <property type="evidence" value="ECO:0007669"/>
    <property type="project" value="TreeGrafter"/>
</dbReference>
<dbReference type="AlphaFoldDB" id="A0A2A9NYL2"/>
<keyword evidence="4" id="KW-0271">Exosome</keyword>
<dbReference type="InterPro" id="IPR027408">
    <property type="entry name" value="PNPase/RNase_PH_dom_sf"/>
</dbReference>
<keyword evidence="5" id="KW-0539">Nucleus</keyword>
<dbReference type="PANTHER" id="PTHR11953">
    <property type="entry name" value="EXOSOME COMPLEX COMPONENT"/>
    <property type="match status" value="1"/>
</dbReference>
<feature type="domain" description="Exoribonuclease phosphorolytic" evidence="6">
    <location>
        <begin position="12"/>
        <end position="146"/>
    </location>
</feature>
<dbReference type="SUPFAM" id="SSF54211">
    <property type="entry name" value="Ribosomal protein S5 domain 2-like"/>
    <property type="match status" value="1"/>
</dbReference>
<dbReference type="GO" id="GO:0003723">
    <property type="term" value="F:RNA binding"/>
    <property type="evidence" value="ECO:0007669"/>
    <property type="project" value="TreeGrafter"/>
</dbReference>
<evidence type="ECO:0000256" key="4">
    <source>
        <dbReference type="ARBA" id="ARBA00022835"/>
    </source>
</evidence>
<dbReference type="STRING" id="703135.A0A2A9NYL2"/>
<dbReference type="GO" id="GO:0000177">
    <property type="term" value="C:cytoplasmic exosome (RNase complex)"/>
    <property type="evidence" value="ECO:0007669"/>
    <property type="project" value="TreeGrafter"/>
</dbReference>
<protein>
    <recommendedName>
        <fullName evidence="6">Exoribonuclease phosphorolytic domain-containing protein</fullName>
    </recommendedName>
</protein>
<evidence type="ECO:0000313" key="7">
    <source>
        <dbReference type="EMBL" id="PFH52973.1"/>
    </source>
</evidence>
<evidence type="ECO:0000256" key="1">
    <source>
        <dbReference type="ARBA" id="ARBA00004123"/>
    </source>
</evidence>
<dbReference type="SUPFAM" id="SSF55666">
    <property type="entry name" value="Ribonuclease PH domain 2-like"/>
    <property type="match status" value="1"/>
</dbReference>
<keyword evidence="3" id="KW-0698">rRNA processing</keyword>
<dbReference type="Pfam" id="PF01138">
    <property type="entry name" value="RNase_PH"/>
    <property type="match status" value="1"/>
</dbReference>
<dbReference type="InterPro" id="IPR001247">
    <property type="entry name" value="ExoRNase_PH_dom1"/>
</dbReference>
<dbReference type="GO" id="GO:0071028">
    <property type="term" value="P:nuclear mRNA surveillance"/>
    <property type="evidence" value="ECO:0007669"/>
    <property type="project" value="TreeGrafter"/>
</dbReference>
<organism evidence="7 8">
    <name type="scientific">Amanita thiersii Skay4041</name>
    <dbReference type="NCBI Taxonomy" id="703135"/>
    <lineage>
        <taxon>Eukaryota</taxon>
        <taxon>Fungi</taxon>
        <taxon>Dikarya</taxon>
        <taxon>Basidiomycota</taxon>
        <taxon>Agaricomycotina</taxon>
        <taxon>Agaricomycetes</taxon>
        <taxon>Agaricomycetidae</taxon>
        <taxon>Agaricales</taxon>
        <taxon>Pluteineae</taxon>
        <taxon>Amanitaceae</taxon>
        <taxon>Amanita</taxon>
    </lineage>
</organism>
<sequence>MTERHDGRASNETRAIEVSFDGLTRVDGSARFGFGTKTACLVSISGPIEARLASENPSKATFEVHLFPLSGISATDSRALAASIRAALTPSLILTHNPRTLIQFVGQSLTPSLLLASHTSAGQTNWDDALAAALINAGTLALLNAGSIPMRGTIWAVSVGLTTSGNIIIDPDENELHDLVASGCYAFMFADRVSGNDKVVPDIQCVWTNWRNIPSSIPNIRRMKEEDVRQARELASAAAKEIGNVMKTQIVKMGKKQQPRIPPPPSTTLNLDVQAHANELHDTNMEVDDDKMEI</sequence>